<evidence type="ECO:0000313" key="6">
    <source>
        <dbReference type="Proteomes" id="UP000222366"/>
    </source>
</evidence>
<dbReference type="CDD" id="cd09999">
    <property type="entry name" value="Arginase-like_1"/>
    <property type="match status" value="1"/>
</dbReference>
<proteinExistence type="inferred from homology"/>
<dbReference type="GO" id="GO:0005829">
    <property type="term" value="C:cytosol"/>
    <property type="evidence" value="ECO:0007669"/>
    <property type="project" value="TreeGrafter"/>
</dbReference>
<evidence type="ECO:0000256" key="4">
    <source>
        <dbReference type="PROSITE-ProRule" id="PRU00742"/>
    </source>
</evidence>
<dbReference type="Gene3D" id="3.40.800.10">
    <property type="entry name" value="Ureohydrolase domain"/>
    <property type="match status" value="1"/>
</dbReference>
<evidence type="ECO:0000256" key="1">
    <source>
        <dbReference type="ARBA" id="ARBA00022723"/>
    </source>
</evidence>
<dbReference type="PROSITE" id="PS51409">
    <property type="entry name" value="ARGINASE_2"/>
    <property type="match status" value="1"/>
</dbReference>
<keyword evidence="3" id="KW-0464">Manganese</keyword>
<comment type="similarity">
    <text evidence="4">Belongs to the arginase family.</text>
</comment>
<evidence type="ECO:0000256" key="3">
    <source>
        <dbReference type="ARBA" id="ARBA00023211"/>
    </source>
</evidence>
<evidence type="ECO:0000256" key="2">
    <source>
        <dbReference type="ARBA" id="ARBA00022801"/>
    </source>
</evidence>
<keyword evidence="1" id="KW-0479">Metal-binding</keyword>
<organism evidence="5 6">
    <name type="scientific">Xenorhabdus stockiae</name>
    <dbReference type="NCBI Taxonomy" id="351614"/>
    <lineage>
        <taxon>Bacteria</taxon>
        <taxon>Pseudomonadati</taxon>
        <taxon>Pseudomonadota</taxon>
        <taxon>Gammaproteobacteria</taxon>
        <taxon>Enterobacterales</taxon>
        <taxon>Morganellaceae</taxon>
        <taxon>Xenorhabdus</taxon>
    </lineage>
</organism>
<dbReference type="Pfam" id="PF00491">
    <property type="entry name" value="Arginase"/>
    <property type="match status" value="1"/>
</dbReference>
<name>A0A2D0KRU4_9GAMM</name>
<dbReference type="InterPro" id="IPR023696">
    <property type="entry name" value="Ureohydrolase_dom_sf"/>
</dbReference>
<reference evidence="5 6" key="1">
    <citation type="journal article" date="2017" name="Nat. Microbiol.">
        <title>Natural product diversity associated with the nematode symbionts Photorhabdus and Xenorhabdus.</title>
        <authorList>
            <person name="Tobias N.J."/>
            <person name="Wolff H."/>
            <person name="Djahanschiri B."/>
            <person name="Grundmann F."/>
            <person name="Kronenwerth M."/>
            <person name="Shi Y.M."/>
            <person name="Simonyi S."/>
            <person name="Grun P."/>
            <person name="Shapiro-Ilan D."/>
            <person name="Pidot S.J."/>
            <person name="Stinear T.P."/>
            <person name="Ebersberger I."/>
            <person name="Bode H.B."/>
        </authorList>
    </citation>
    <scope>NUCLEOTIDE SEQUENCE [LARGE SCALE GENOMIC DNA]</scope>
    <source>
        <strain evidence="5 6">DSM 17904</strain>
    </source>
</reference>
<dbReference type="SUPFAM" id="SSF52768">
    <property type="entry name" value="Arginase/deacetylase"/>
    <property type="match status" value="1"/>
</dbReference>
<sequence>MIDLIVSQGRIADRAARMIEGAARTAEALKKHYGIQGHFVGKSSPPENDDWSVSLPQARETLVELRQAIEASIKGKNRTFMLANTCSASLASLPVVAREYPEAVVLWIDAHGDFNTPETTESGYLGGMVLAAACGLWDSGHGSGLRPEQIILVGARDIDPPEREILQKQGVRIIPPAEATPENILKTINGAPVWIHIDWDVLEPGFLPADYSVPDGMLPSQIQAIFEAMPLEQLLGVELAEFNASTDEAKNEKALSIILDIVAPVFETAAKVK</sequence>
<evidence type="ECO:0000313" key="5">
    <source>
        <dbReference type="EMBL" id="PHM66161.1"/>
    </source>
</evidence>
<dbReference type="AlphaFoldDB" id="A0A2D0KRU4"/>
<dbReference type="PANTHER" id="PTHR43782:SF3">
    <property type="entry name" value="ARGINASE"/>
    <property type="match status" value="1"/>
</dbReference>
<accession>A0A2D0KRU4</accession>
<dbReference type="PANTHER" id="PTHR43782">
    <property type="entry name" value="ARGINASE"/>
    <property type="match status" value="1"/>
</dbReference>
<dbReference type="RefSeq" id="WP_099124508.1">
    <property type="nucleotide sequence ID" value="NZ_CAWNRH010000002.1"/>
</dbReference>
<gene>
    <name evidence="5" type="ORF">Xsto_01386</name>
</gene>
<dbReference type="PRINTS" id="PR00116">
    <property type="entry name" value="ARGINASE"/>
</dbReference>
<dbReference type="EMBL" id="NJAJ01000010">
    <property type="protein sequence ID" value="PHM66161.1"/>
    <property type="molecule type" value="Genomic_DNA"/>
</dbReference>
<dbReference type="InterPro" id="IPR006035">
    <property type="entry name" value="Ureohydrolase"/>
</dbReference>
<keyword evidence="6" id="KW-1185">Reference proteome</keyword>
<protein>
    <submittedName>
        <fullName evidence="5">Arginase</fullName>
    </submittedName>
</protein>
<dbReference type="Proteomes" id="UP000222366">
    <property type="component" value="Unassembled WGS sequence"/>
</dbReference>
<keyword evidence="2" id="KW-0378">Hydrolase</keyword>
<comment type="caution">
    <text evidence="5">The sequence shown here is derived from an EMBL/GenBank/DDBJ whole genome shotgun (WGS) entry which is preliminary data.</text>
</comment>
<dbReference type="GO" id="GO:0004053">
    <property type="term" value="F:arginase activity"/>
    <property type="evidence" value="ECO:0007669"/>
    <property type="project" value="TreeGrafter"/>
</dbReference>
<dbReference type="GO" id="GO:0030145">
    <property type="term" value="F:manganese ion binding"/>
    <property type="evidence" value="ECO:0007669"/>
    <property type="project" value="TreeGrafter"/>
</dbReference>